<dbReference type="STRING" id="1531966.A0A0A1TRB2"/>
<keyword evidence="1" id="KW-0472">Membrane</keyword>
<keyword evidence="1" id="KW-1133">Transmembrane helix</keyword>
<evidence type="ECO:0008006" key="4">
    <source>
        <dbReference type="Google" id="ProtNLM"/>
    </source>
</evidence>
<evidence type="ECO:0000313" key="3">
    <source>
        <dbReference type="Proteomes" id="UP000039046"/>
    </source>
</evidence>
<organism evidence="2 3">
    <name type="scientific">[Torrubiella] hemipterigena</name>
    <dbReference type="NCBI Taxonomy" id="1531966"/>
    <lineage>
        <taxon>Eukaryota</taxon>
        <taxon>Fungi</taxon>
        <taxon>Dikarya</taxon>
        <taxon>Ascomycota</taxon>
        <taxon>Pezizomycotina</taxon>
        <taxon>Sordariomycetes</taxon>
        <taxon>Hypocreomycetidae</taxon>
        <taxon>Hypocreales</taxon>
        <taxon>Clavicipitaceae</taxon>
        <taxon>Clavicipitaceae incertae sedis</taxon>
        <taxon>'Torrubiella' clade</taxon>
    </lineage>
</organism>
<name>A0A0A1TRB2_9HYPO</name>
<dbReference type="Proteomes" id="UP000039046">
    <property type="component" value="Unassembled WGS sequence"/>
</dbReference>
<gene>
    <name evidence="2" type="ORF">VHEMI09308</name>
</gene>
<sequence>MTVVTRRRNPLEEQLADVAQSIEQLGKSRLVAIAVVAVLLFLIYYKISSQSSPAEPSRRRVSFIEPVRDFEWQMQEPRQLRPIKSTYYITMGLQNDTPDNLITMDRDYLSRVNLRRATLAKYPRTAHGVTPQGVPAVKELYSYLMSRYLPSRYPSIFHVRGGQVENSATESLFPICAPEDPLECLRNLAVSVEEDMFLLQATEKGHQCVAFVCCFPSGFNPSTKMGQLLSGIHGDVPSYEKIGPSMERFFSRIEVGQNVKRTNWSVQTHAELFNCDANTELQEPKDSASVDPSKSYFRVELQTLSRLPNTQAILFSFKTYMYPMQQIKDEGIGPDLADAIEGLQRGNAVGMWKYKKATIWAEPICKFLRS</sequence>
<evidence type="ECO:0000313" key="2">
    <source>
        <dbReference type="EMBL" id="CEJ93737.1"/>
    </source>
</evidence>
<keyword evidence="1" id="KW-0812">Transmembrane</keyword>
<dbReference type="InterPro" id="IPR021848">
    <property type="entry name" value="HODM_asu-like"/>
</dbReference>
<dbReference type="OrthoDB" id="5043642at2759"/>
<accession>A0A0A1TRB2</accession>
<proteinExistence type="predicted"/>
<reference evidence="2 3" key="1">
    <citation type="journal article" date="2015" name="Genome Announc.">
        <title>Draft Genome Sequence and Gene Annotation of the Entomopathogenic Fungus Verticillium hemipterigenum.</title>
        <authorList>
            <person name="Horn F."/>
            <person name="Habel A."/>
            <person name="Scharf D.H."/>
            <person name="Dworschak J."/>
            <person name="Brakhage A.A."/>
            <person name="Guthke R."/>
            <person name="Hertweck C."/>
            <person name="Linde J."/>
        </authorList>
    </citation>
    <scope>NUCLEOTIDE SEQUENCE [LARGE SCALE GENOMIC DNA]</scope>
</reference>
<dbReference type="AlphaFoldDB" id="A0A0A1TRB2"/>
<dbReference type="Pfam" id="PF11927">
    <property type="entry name" value="HODM_asu-like"/>
    <property type="match status" value="1"/>
</dbReference>
<evidence type="ECO:0000256" key="1">
    <source>
        <dbReference type="SAM" id="Phobius"/>
    </source>
</evidence>
<dbReference type="EMBL" id="CDHN01000006">
    <property type="protein sequence ID" value="CEJ93737.1"/>
    <property type="molecule type" value="Genomic_DNA"/>
</dbReference>
<keyword evidence="3" id="KW-1185">Reference proteome</keyword>
<protein>
    <recommendedName>
        <fullName evidence="4">HRQ family protein 2</fullName>
    </recommendedName>
</protein>
<feature type="transmembrane region" description="Helical" evidence="1">
    <location>
        <begin position="30"/>
        <end position="47"/>
    </location>
</feature>
<dbReference type="HOGENOM" id="CLU_025462_2_0_1"/>